<protein>
    <recommendedName>
        <fullName evidence="7">Xylanolytic transcriptional activator regulatory domain-containing protein</fullName>
    </recommendedName>
</protein>
<evidence type="ECO:0000256" key="6">
    <source>
        <dbReference type="SAM" id="MobiDB-lite"/>
    </source>
</evidence>
<dbReference type="VEuPathDB" id="FungiDB:P168DRAFT_335047"/>
<proteinExistence type="predicted"/>
<dbReference type="OrthoDB" id="424974at2759"/>
<dbReference type="Proteomes" id="UP000234254">
    <property type="component" value="Unassembled WGS sequence"/>
</dbReference>
<dbReference type="GO" id="GO:0008270">
    <property type="term" value="F:zinc ion binding"/>
    <property type="evidence" value="ECO:0007669"/>
    <property type="project" value="InterPro"/>
</dbReference>
<keyword evidence="9" id="KW-1185">Reference proteome</keyword>
<organism evidence="8 9">
    <name type="scientific">Aspergillus campestris (strain IBT 28561)</name>
    <dbReference type="NCBI Taxonomy" id="1392248"/>
    <lineage>
        <taxon>Eukaryota</taxon>
        <taxon>Fungi</taxon>
        <taxon>Dikarya</taxon>
        <taxon>Ascomycota</taxon>
        <taxon>Pezizomycotina</taxon>
        <taxon>Eurotiomycetes</taxon>
        <taxon>Eurotiomycetidae</taxon>
        <taxon>Eurotiales</taxon>
        <taxon>Aspergillaceae</taxon>
        <taxon>Aspergillus</taxon>
        <taxon>Aspergillus subgen. Circumdati</taxon>
    </lineage>
</organism>
<dbReference type="RefSeq" id="XP_024689677.1">
    <property type="nucleotide sequence ID" value="XM_024841705.1"/>
</dbReference>
<evidence type="ECO:0000256" key="3">
    <source>
        <dbReference type="ARBA" id="ARBA00023015"/>
    </source>
</evidence>
<dbReference type="GeneID" id="36549231"/>
<dbReference type="CDD" id="cd12148">
    <property type="entry name" value="fungal_TF_MHR"/>
    <property type="match status" value="1"/>
</dbReference>
<feature type="region of interest" description="Disordered" evidence="6">
    <location>
        <begin position="1"/>
        <end position="26"/>
    </location>
</feature>
<dbReference type="EMBL" id="MSFM01000012">
    <property type="protein sequence ID" value="PKY01083.1"/>
    <property type="molecule type" value="Genomic_DNA"/>
</dbReference>
<evidence type="ECO:0000256" key="1">
    <source>
        <dbReference type="ARBA" id="ARBA00004123"/>
    </source>
</evidence>
<keyword evidence="4" id="KW-0804">Transcription</keyword>
<evidence type="ECO:0000313" key="8">
    <source>
        <dbReference type="EMBL" id="PKY01083.1"/>
    </source>
</evidence>
<dbReference type="InterPro" id="IPR050613">
    <property type="entry name" value="Sec_Metabolite_Reg"/>
</dbReference>
<dbReference type="GO" id="GO:0005634">
    <property type="term" value="C:nucleus"/>
    <property type="evidence" value="ECO:0007669"/>
    <property type="project" value="UniProtKB-SubCell"/>
</dbReference>
<comment type="caution">
    <text evidence="8">The sequence shown here is derived from an EMBL/GenBank/DDBJ whole genome shotgun (WGS) entry which is preliminary data.</text>
</comment>
<feature type="domain" description="Xylanolytic transcriptional activator regulatory" evidence="7">
    <location>
        <begin position="163"/>
        <end position="236"/>
    </location>
</feature>
<evidence type="ECO:0000313" key="9">
    <source>
        <dbReference type="Proteomes" id="UP000234254"/>
    </source>
</evidence>
<keyword evidence="2" id="KW-0479">Metal-binding</keyword>
<dbReference type="PANTHER" id="PTHR31001">
    <property type="entry name" value="UNCHARACTERIZED TRANSCRIPTIONAL REGULATORY PROTEIN"/>
    <property type="match status" value="1"/>
</dbReference>
<keyword evidence="3" id="KW-0805">Transcription regulation</keyword>
<dbReference type="GO" id="GO:0006351">
    <property type="term" value="P:DNA-templated transcription"/>
    <property type="evidence" value="ECO:0007669"/>
    <property type="project" value="InterPro"/>
</dbReference>
<evidence type="ECO:0000256" key="5">
    <source>
        <dbReference type="ARBA" id="ARBA00023242"/>
    </source>
</evidence>
<keyword evidence="5" id="KW-0539">Nucleus</keyword>
<sequence length="451" mass="51327">MVPTAMGHVPRLKEHGPGSSGIGDRLTEADRTSPVWNIIPTPTQAFILWQLYCENVAPVIPLLHKPSIYSLLMDSASVGDSLDPVTKSLLLAVCLSAVVTMTPAQCLRDLGASLPSIVRCYRDGLQNALNDAKLWNTRKFTLLQAAALYVTAIRNHTEDPAYVWALLTVIIRRAVKTGLHRDAAALGVSPFEVEMRRRLWWHLCLLDQRASEDQGTCPELLPVPSNVRLPLNVNDDDILPTSTHPIQERIGVTDMTFANIRYESIRAVWDMRRELESRRCFPHTQCRCIDMCSETSARLLWRLHRDYISHFSPEDPLVRWYVGIARVVPKVTFVIHHPFSRDQMADLPLDLLDGFFMTAVEAVEFCRFIETCTLTAKWRWHFRQSSTRWHLLTFLLTELCVRPPCPSVDRAWFAVSAAYREWDLAVAGKEWQTVTALMEHAASIRNSSFEL</sequence>
<gene>
    <name evidence="8" type="ORF">P168DRAFT_335047</name>
</gene>
<evidence type="ECO:0000259" key="7">
    <source>
        <dbReference type="SMART" id="SM00906"/>
    </source>
</evidence>
<name>A0A2I1CTX3_ASPC2</name>
<dbReference type="Pfam" id="PF04082">
    <property type="entry name" value="Fungal_trans"/>
    <property type="match status" value="1"/>
</dbReference>
<comment type="subcellular location">
    <subcellularLocation>
        <location evidence="1">Nucleus</location>
    </subcellularLocation>
</comment>
<dbReference type="PANTHER" id="PTHR31001:SF50">
    <property type="entry name" value="ZN(II)2CYS6 TRANSCRIPTION FACTOR (EUROFUNG)"/>
    <property type="match status" value="1"/>
</dbReference>
<evidence type="ECO:0000256" key="4">
    <source>
        <dbReference type="ARBA" id="ARBA00023163"/>
    </source>
</evidence>
<reference evidence="8" key="1">
    <citation type="submission" date="2016-12" db="EMBL/GenBank/DDBJ databases">
        <title>The genomes of Aspergillus section Nigri reveals drivers in fungal speciation.</title>
        <authorList>
            <consortium name="DOE Joint Genome Institute"/>
            <person name="Vesth T.C."/>
            <person name="Nybo J."/>
            <person name="Theobald S."/>
            <person name="Brandl J."/>
            <person name="Frisvad J.C."/>
            <person name="Nielsen K.F."/>
            <person name="Lyhne E.K."/>
            <person name="Kogle M.E."/>
            <person name="Kuo A."/>
            <person name="Riley R."/>
            <person name="Clum A."/>
            <person name="Nolan M."/>
            <person name="Lipzen A."/>
            <person name="Salamov A."/>
            <person name="Henrissat B."/>
            <person name="Wiebenga A."/>
            <person name="De vries R.P."/>
            <person name="Grigoriev I.V."/>
            <person name="Mortensen U.H."/>
            <person name="Andersen M.R."/>
            <person name="Baker S.E."/>
        </authorList>
    </citation>
    <scope>NUCLEOTIDE SEQUENCE</scope>
    <source>
        <strain evidence="8">IBT 28561</strain>
    </source>
</reference>
<accession>A0A2I1CTX3</accession>
<dbReference type="AlphaFoldDB" id="A0A2I1CTX3"/>
<evidence type="ECO:0000256" key="2">
    <source>
        <dbReference type="ARBA" id="ARBA00022723"/>
    </source>
</evidence>
<dbReference type="SMART" id="SM00906">
    <property type="entry name" value="Fungal_trans"/>
    <property type="match status" value="1"/>
</dbReference>
<dbReference type="InterPro" id="IPR007219">
    <property type="entry name" value="XnlR_reg_dom"/>
</dbReference>
<dbReference type="GO" id="GO:0003677">
    <property type="term" value="F:DNA binding"/>
    <property type="evidence" value="ECO:0007669"/>
    <property type="project" value="InterPro"/>
</dbReference>